<keyword evidence="4" id="KW-1185">Reference proteome</keyword>
<proteinExistence type="predicted"/>
<feature type="chain" id="PRO_5039186890" description="CBM2 domain-containing protein" evidence="1">
    <location>
        <begin position="24"/>
        <end position="273"/>
    </location>
</feature>
<dbReference type="STRING" id="1586287.BBK82_43480"/>
<evidence type="ECO:0000259" key="2">
    <source>
        <dbReference type="PROSITE" id="PS51173"/>
    </source>
</evidence>
<accession>A0A1B2HVQ9</accession>
<dbReference type="Pfam" id="PF00553">
    <property type="entry name" value="CBM_2"/>
    <property type="match status" value="1"/>
</dbReference>
<dbReference type="PROSITE" id="PS51257">
    <property type="entry name" value="PROKAR_LIPOPROTEIN"/>
    <property type="match status" value="1"/>
</dbReference>
<dbReference type="InterPro" id="IPR012291">
    <property type="entry name" value="CBM2_carb-bd_dom_sf"/>
</dbReference>
<dbReference type="InterPro" id="IPR035437">
    <property type="entry name" value="SNase_OB-fold_sf"/>
</dbReference>
<dbReference type="GO" id="GO:0030247">
    <property type="term" value="F:polysaccharide binding"/>
    <property type="evidence" value="ECO:0007669"/>
    <property type="project" value="UniProtKB-UniRule"/>
</dbReference>
<evidence type="ECO:0000256" key="1">
    <source>
        <dbReference type="SAM" id="SignalP"/>
    </source>
</evidence>
<dbReference type="GO" id="GO:0004553">
    <property type="term" value="F:hydrolase activity, hydrolyzing O-glycosyl compounds"/>
    <property type="evidence" value="ECO:0007669"/>
    <property type="project" value="InterPro"/>
</dbReference>
<evidence type="ECO:0000313" key="3">
    <source>
        <dbReference type="EMBL" id="ANZ41787.1"/>
    </source>
</evidence>
<dbReference type="PROSITE" id="PS51173">
    <property type="entry name" value="CBM2"/>
    <property type="match status" value="1"/>
</dbReference>
<dbReference type="GO" id="GO:0005975">
    <property type="term" value="P:carbohydrate metabolic process"/>
    <property type="evidence" value="ECO:0007669"/>
    <property type="project" value="InterPro"/>
</dbReference>
<gene>
    <name evidence="3" type="ORF">BBK82_43480</name>
</gene>
<evidence type="ECO:0000313" key="4">
    <source>
        <dbReference type="Proteomes" id="UP000093053"/>
    </source>
</evidence>
<dbReference type="SMART" id="SM00637">
    <property type="entry name" value="CBD_II"/>
    <property type="match status" value="1"/>
</dbReference>
<keyword evidence="1" id="KW-0732">Signal</keyword>
<dbReference type="RefSeq" id="WP_065920122.1">
    <property type="nucleotide sequence ID" value="NZ_CP016793.1"/>
</dbReference>
<dbReference type="Gene3D" id="2.40.50.90">
    <property type="match status" value="1"/>
</dbReference>
<organism evidence="3 4">
    <name type="scientific">Lentzea guizhouensis</name>
    <dbReference type="NCBI Taxonomy" id="1586287"/>
    <lineage>
        <taxon>Bacteria</taxon>
        <taxon>Bacillati</taxon>
        <taxon>Actinomycetota</taxon>
        <taxon>Actinomycetes</taxon>
        <taxon>Pseudonocardiales</taxon>
        <taxon>Pseudonocardiaceae</taxon>
        <taxon>Lentzea</taxon>
    </lineage>
</organism>
<dbReference type="SUPFAM" id="SSF50199">
    <property type="entry name" value="Staphylococcal nuclease"/>
    <property type="match status" value="1"/>
</dbReference>
<dbReference type="InterPro" id="IPR001919">
    <property type="entry name" value="CBD2"/>
</dbReference>
<dbReference type="Gene3D" id="2.60.40.290">
    <property type="match status" value="1"/>
</dbReference>
<dbReference type="EMBL" id="CP016793">
    <property type="protein sequence ID" value="ANZ41787.1"/>
    <property type="molecule type" value="Genomic_DNA"/>
</dbReference>
<dbReference type="AlphaFoldDB" id="A0A1B2HVQ9"/>
<feature type="domain" description="CBM2" evidence="2">
    <location>
        <begin position="164"/>
        <end position="273"/>
    </location>
</feature>
<feature type="signal peptide" evidence="1">
    <location>
        <begin position="1"/>
        <end position="23"/>
    </location>
</feature>
<dbReference type="Proteomes" id="UP000093053">
    <property type="component" value="Chromosome"/>
</dbReference>
<dbReference type="InterPro" id="IPR008965">
    <property type="entry name" value="CBM2/CBM3_carb-bd_dom_sf"/>
</dbReference>
<dbReference type="KEGG" id="led:BBK82_43480"/>
<sequence>MAARKHLLVLLTLLTAACTTEVAATPHPVASPTKSSVPDEQPLVKVVAVLDGRTVELADGTKARISFLAEPSCGAEAALDFAKKTLQDNEVRVSSITPGEVSLVLADGTDYALLAVRSGMVRTTGVDGGPLTQAEGDAANGKLGLWAQECATATPPPPPAPSTSTPPPPPCAVTYRISSQWPGAFQAEVTVRNVSGVLINGWTLRWRFTDGQTVAQMWNASHAQEGAVVSVTNADYSALITPNGSISIGFNGTATGANNMPTAFSLNGAPCRV</sequence>
<name>A0A1B2HVQ9_9PSEU</name>
<dbReference type="OrthoDB" id="3401948at2"/>
<dbReference type="SUPFAM" id="SSF49384">
    <property type="entry name" value="Carbohydrate-binding domain"/>
    <property type="match status" value="1"/>
</dbReference>
<reference evidence="3 4" key="1">
    <citation type="submission" date="2016-07" db="EMBL/GenBank/DDBJ databases">
        <title>Complete genome sequence of the Lentzea guizhouensis DHS C013.</title>
        <authorList>
            <person name="Cao C."/>
        </authorList>
    </citation>
    <scope>NUCLEOTIDE SEQUENCE [LARGE SCALE GENOMIC DNA]</scope>
    <source>
        <strain evidence="3 4">DHS C013</strain>
    </source>
</reference>
<protein>
    <recommendedName>
        <fullName evidence="2">CBM2 domain-containing protein</fullName>
    </recommendedName>
</protein>